<dbReference type="GO" id="GO:0004190">
    <property type="term" value="F:aspartic-type endopeptidase activity"/>
    <property type="evidence" value="ECO:0007669"/>
    <property type="project" value="InterPro"/>
</dbReference>
<dbReference type="RefSeq" id="WP_284680308.1">
    <property type="nucleotide sequence ID" value="NZ_CP060096.1"/>
</dbReference>
<dbReference type="InterPro" id="IPR000045">
    <property type="entry name" value="Prepilin_IV_endopep_pep"/>
</dbReference>
<dbReference type="AlphaFoldDB" id="A0A975AWD1"/>
<feature type="transmembrane region" description="Helical" evidence="1">
    <location>
        <begin position="122"/>
        <end position="140"/>
    </location>
</feature>
<sequence>MWYLYIPALLLTAYAAYTDVKRKEIDNWVSIAILSYGILIDGILYRQKFVESFVFMILIFAVLITIYYITPESLGGGDIKILTALAFVYGHNIIPLIFIAGMINLVYGLIKGIKEKTYLKTKTIFAPAIFAGTIATTFIGRF</sequence>
<organism evidence="3 4">
    <name type="scientific">Aceticella autotrophica</name>
    <dbReference type="NCBI Taxonomy" id="2755338"/>
    <lineage>
        <taxon>Bacteria</taxon>
        <taxon>Bacillati</taxon>
        <taxon>Bacillota</taxon>
        <taxon>Clostridia</taxon>
        <taxon>Thermoanaerobacterales</taxon>
        <taxon>Thermoanaerobacteraceae</taxon>
        <taxon>Aceticella</taxon>
    </lineage>
</organism>
<feature type="domain" description="Prepilin type IV endopeptidase peptidase" evidence="2">
    <location>
        <begin position="9"/>
        <end position="107"/>
    </location>
</feature>
<dbReference type="Pfam" id="PF01478">
    <property type="entry name" value="Peptidase_A24"/>
    <property type="match status" value="1"/>
</dbReference>
<evidence type="ECO:0000256" key="1">
    <source>
        <dbReference type="SAM" id="Phobius"/>
    </source>
</evidence>
<keyword evidence="4" id="KW-1185">Reference proteome</keyword>
<keyword evidence="1" id="KW-1133">Transmembrane helix</keyword>
<gene>
    <name evidence="3" type="ORF">ACETAC_01435</name>
</gene>
<feature type="transmembrane region" description="Helical" evidence="1">
    <location>
        <begin position="25"/>
        <end position="45"/>
    </location>
</feature>
<reference evidence="3" key="1">
    <citation type="submission" date="2020-08" db="EMBL/GenBank/DDBJ databases">
        <title>Genomic insights into the carbon and energy metabolism of the first obligate autotrophic acetogenic bacterium Aceticella autotrophica gen. nov., sp. nov.</title>
        <authorList>
            <person name="Toshchakov S.V."/>
            <person name="Elcheninov A.G."/>
            <person name="Kublanov I.V."/>
            <person name="Frolov E.N."/>
            <person name="Lebedinsky A.V."/>
        </authorList>
    </citation>
    <scope>NUCLEOTIDE SEQUENCE</scope>
    <source>
        <strain evidence="3">3443-3Ac</strain>
    </source>
</reference>
<dbReference type="Gene3D" id="1.20.120.1220">
    <property type="match status" value="1"/>
</dbReference>
<feature type="transmembrane region" description="Helical" evidence="1">
    <location>
        <begin position="52"/>
        <end position="69"/>
    </location>
</feature>
<evidence type="ECO:0000313" key="3">
    <source>
        <dbReference type="EMBL" id="QSZ27606.1"/>
    </source>
</evidence>
<feature type="transmembrane region" description="Helical" evidence="1">
    <location>
        <begin position="89"/>
        <end position="110"/>
    </location>
</feature>
<evidence type="ECO:0000259" key="2">
    <source>
        <dbReference type="Pfam" id="PF01478"/>
    </source>
</evidence>
<dbReference type="GO" id="GO:0016020">
    <property type="term" value="C:membrane"/>
    <property type="evidence" value="ECO:0007669"/>
    <property type="project" value="InterPro"/>
</dbReference>
<accession>A0A975AWD1</accession>
<dbReference type="EMBL" id="CP060096">
    <property type="protein sequence ID" value="QSZ27606.1"/>
    <property type="molecule type" value="Genomic_DNA"/>
</dbReference>
<name>A0A975AWD1_9THEO</name>
<evidence type="ECO:0000313" key="4">
    <source>
        <dbReference type="Proteomes" id="UP000671913"/>
    </source>
</evidence>
<dbReference type="Proteomes" id="UP000671913">
    <property type="component" value="Chromosome"/>
</dbReference>
<dbReference type="KEGG" id="aaut:ACETAC_01435"/>
<keyword evidence="1" id="KW-0472">Membrane</keyword>
<proteinExistence type="predicted"/>
<protein>
    <submittedName>
        <fullName evidence="3">Prepilin peptidase</fullName>
    </submittedName>
</protein>
<keyword evidence="1" id="KW-0812">Transmembrane</keyword>